<accession>A0A6A4P1P0</accession>
<dbReference type="GO" id="GO:0009507">
    <property type="term" value="C:chloroplast"/>
    <property type="evidence" value="ECO:0007669"/>
    <property type="project" value="TreeGrafter"/>
</dbReference>
<comment type="caution">
    <text evidence="3">The sequence shown here is derived from an EMBL/GenBank/DDBJ whole genome shotgun (WGS) entry which is preliminary data.</text>
</comment>
<dbReference type="InterPro" id="IPR040781">
    <property type="entry name" value="Raf1_HTH"/>
</dbReference>
<evidence type="ECO:0000259" key="2">
    <source>
        <dbReference type="Pfam" id="PF18579"/>
    </source>
</evidence>
<dbReference type="OrthoDB" id="2017169at2759"/>
<organism evidence="3 4">
    <name type="scientific">Lupinus albus</name>
    <name type="common">White lupine</name>
    <name type="synonym">Lupinus termis</name>
    <dbReference type="NCBI Taxonomy" id="3870"/>
    <lineage>
        <taxon>Eukaryota</taxon>
        <taxon>Viridiplantae</taxon>
        <taxon>Streptophyta</taxon>
        <taxon>Embryophyta</taxon>
        <taxon>Tracheophyta</taxon>
        <taxon>Spermatophyta</taxon>
        <taxon>Magnoliopsida</taxon>
        <taxon>eudicotyledons</taxon>
        <taxon>Gunneridae</taxon>
        <taxon>Pentapetalae</taxon>
        <taxon>rosids</taxon>
        <taxon>fabids</taxon>
        <taxon>Fabales</taxon>
        <taxon>Fabaceae</taxon>
        <taxon>Papilionoideae</taxon>
        <taxon>50 kb inversion clade</taxon>
        <taxon>genistoids sensu lato</taxon>
        <taxon>core genistoids</taxon>
        <taxon>Genisteae</taxon>
        <taxon>Lupinus</taxon>
    </lineage>
</organism>
<sequence>MLSLSVNSCSFVIFNTYKPPLSNSNSGKLSLNPSPYIPADSQQQQQVKFHQSYKGPASQLPSELASLDTPSRLHILADRLGLWHQYTPLIPFLLTQGFSPPSIEEQTGISAIQQNRLVVAAQVRDSLIQSNTDQQIISYFDIGGEQLLYEIRLLSAKQRASAAEFIVQNNLDVNGAQQLARAIKDFPSRKDERGRENFDYTLPGDCLAFMYYRQSREHGTNSSQRRLALERALSVAQTHKAKNAISHEFTQ</sequence>
<dbReference type="Proteomes" id="UP000447434">
    <property type="component" value="Chromosome 18"/>
</dbReference>
<protein>
    <submittedName>
        <fullName evidence="3">Uncharacterized protein</fullName>
    </submittedName>
</protein>
<evidence type="ECO:0000313" key="3">
    <source>
        <dbReference type="EMBL" id="KAE9593529.1"/>
    </source>
</evidence>
<proteinExistence type="predicted"/>
<dbReference type="InterPro" id="IPR041358">
    <property type="entry name" value="Raf1_N"/>
</dbReference>
<dbReference type="AlphaFoldDB" id="A0A6A4P1P0"/>
<name>A0A6A4P1P0_LUPAL</name>
<keyword evidence="4" id="KW-1185">Reference proteome</keyword>
<dbReference type="Pfam" id="PF18578">
    <property type="entry name" value="Raf1_N"/>
    <property type="match status" value="1"/>
</dbReference>
<feature type="domain" description="Rubisco accumulation factor 1 alpha-helical" evidence="1">
    <location>
        <begin position="140"/>
        <end position="248"/>
    </location>
</feature>
<dbReference type="InterPro" id="IPR037494">
    <property type="entry name" value="RAF1"/>
</dbReference>
<evidence type="ECO:0000313" key="4">
    <source>
        <dbReference type="Proteomes" id="UP000447434"/>
    </source>
</evidence>
<gene>
    <name evidence="3" type="ORF">Lalb_Chr18g0044051</name>
</gene>
<evidence type="ECO:0000259" key="1">
    <source>
        <dbReference type="Pfam" id="PF18578"/>
    </source>
</evidence>
<dbReference type="PANTHER" id="PTHR35299">
    <property type="entry name" value="RUBISCO ACCUMULATION FACTOR 1"/>
    <property type="match status" value="1"/>
</dbReference>
<reference evidence="4" key="1">
    <citation type="journal article" date="2020" name="Nat. Commun.">
        <title>Genome sequence of the cluster root forming white lupin.</title>
        <authorList>
            <person name="Hufnagel B."/>
            <person name="Marques A."/>
            <person name="Soriano A."/>
            <person name="Marques L."/>
            <person name="Divol F."/>
            <person name="Doumas P."/>
            <person name="Sallet E."/>
            <person name="Mancinotti D."/>
            <person name="Carrere S."/>
            <person name="Marande W."/>
            <person name="Arribat S."/>
            <person name="Keller J."/>
            <person name="Huneau C."/>
            <person name="Blein T."/>
            <person name="Aime D."/>
            <person name="Laguerre M."/>
            <person name="Taylor J."/>
            <person name="Schubert V."/>
            <person name="Nelson M."/>
            <person name="Geu-Flores F."/>
            <person name="Crespi M."/>
            <person name="Gallardo-Guerrero K."/>
            <person name="Delaux P.-M."/>
            <person name="Salse J."/>
            <person name="Berges H."/>
            <person name="Guyot R."/>
            <person name="Gouzy J."/>
            <person name="Peret B."/>
        </authorList>
    </citation>
    <scope>NUCLEOTIDE SEQUENCE [LARGE SCALE GENOMIC DNA]</scope>
    <source>
        <strain evidence="4">cv. Amiga</strain>
    </source>
</reference>
<feature type="domain" description="Rubisco accumulation factor 1 helix turn helix" evidence="2">
    <location>
        <begin position="68"/>
        <end position="127"/>
    </location>
</feature>
<dbReference type="Pfam" id="PF18579">
    <property type="entry name" value="Raf1_HTH"/>
    <property type="match status" value="1"/>
</dbReference>
<dbReference type="PANTHER" id="PTHR35299:SF3">
    <property type="entry name" value="RUBISCO ACCUMULATION FACTOR 1.2, CHLOROPLASTIC"/>
    <property type="match status" value="1"/>
</dbReference>
<dbReference type="EMBL" id="WOCE01000018">
    <property type="protein sequence ID" value="KAE9593529.1"/>
    <property type="molecule type" value="Genomic_DNA"/>
</dbReference>